<dbReference type="Proteomes" id="UP000728185">
    <property type="component" value="Unassembled WGS sequence"/>
</dbReference>
<keyword evidence="1" id="KW-0862">Zinc</keyword>
<accession>A0A8E0VHC7</accession>
<feature type="chain" id="PRO_5034660452" description="C2H2-type domain-containing protein" evidence="2">
    <location>
        <begin position="25"/>
        <end position="213"/>
    </location>
</feature>
<feature type="domain" description="C2H2-type" evidence="3">
    <location>
        <begin position="94"/>
        <end position="119"/>
    </location>
</feature>
<dbReference type="PROSITE" id="PS50157">
    <property type="entry name" value="ZINC_FINGER_C2H2_2"/>
    <property type="match status" value="1"/>
</dbReference>
<keyword evidence="1" id="KW-0479">Metal-binding</keyword>
<feature type="signal peptide" evidence="2">
    <location>
        <begin position="1"/>
        <end position="24"/>
    </location>
</feature>
<evidence type="ECO:0000313" key="4">
    <source>
        <dbReference type="EMBL" id="KAA0193797.1"/>
    </source>
</evidence>
<dbReference type="OrthoDB" id="4507at2759"/>
<dbReference type="PANTHER" id="PTHR21385">
    <property type="entry name" value="ZINC FINGER PROTEIN-RELATED"/>
    <property type="match status" value="1"/>
</dbReference>
<dbReference type="PROSITE" id="PS00028">
    <property type="entry name" value="ZINC_FINGER_C2H2_1"/>
    <property type="match status" value="1"/>
</dbReference>
<protein>
    <recommendedName>
        <fullName evidence="3">C2H2-type domain-containing protein</fullName>
    </recommendedName>
</protein>
<evidence type="ECO:0000313" key="5">
    <source>
        <dbReference type="Proteomes" id="UP000728185"/>
    </source>
</evidence>
<gene>
    <name evidence="4" type="ORF">FBUS_09140</name>
</gene>
<evidence type="ECO:0000259" key="3">
    <source>
        <dbReference type="PROSITE" id="PS50157"/>
    </source>
</evidence>
<keyword evidence="5" id="KW-1185">Reference proteome</keyword>
<sequence>MDSKTLRFVTLIFFHRIVIDGALGSNAPLDRHQTLAVSCSRPESRTARAILQEIVHPLFEFAKLDFPLSCPWNSVHDIFRVQEAVKVQNSARDWECQACGKRFVSEYAIDLHMSNRHANLISRSPNVTCFAEYCPILRCEVLSPDLAFGDQVYWDSALCEADEFRDLRVQCSGPCIVLLSPPSLFWTDLLSPDLDLLPNLSAPTKRARVKMSV</sequence>
<name>A0A8E0VHC7_9TREM</name>
<dbReference type="EMBL" id="LUCM01004799">
    <property type="protein sequence ID" value="KAA0193797.1"/>
    <property type="molecule type" value="Genomic_DNA"/>
</dbReference>
<comment type="caution">
    <text evidence="4">The sequence shown here is derived from an EMBL/GenBank/DDBJ whole genome shotgun (WGS) entry which is preliminary data.</text>
</comment>
<dbReference type="GO" id="GO:0008270">
    <property type="term" value="F:zinc ion binding"/>
    <property type="evidence" value="ECO:0007669"/>
    <property type="project" value="UniProtKB-KW"/>
</dbReference>
<dbReference type="AlphaFoldDB" id="A0A8E0VHC7"/>
<dbReference type="PANTHER" id="PTHR21385:SF0">
    <property type="entry name" value="RE51073P"/>
    <property type="match status" value="1"/>
</dbReference>
<organism evidence="4 5">
    <name type="scientific">Fasciolopsis buskii</name>
    <dbReference type="NCBI Taxonomy" id="27845"/>
    <lineage>
        <taxon>Eukaryota</taxon>
        <taxon>Metazoa</taxon>
        <taxon>Spiralia</taxon>
        <taxon>Lophotrochozoa</taxon>
        <taxon>Platyhelminthes</taxon>
        <taxon>Trematoda</taxon>
        <taxon>Digenea</taxon>
        <taxon>Plagiorchiida</taxon>
        <taxon>Echinostomata</taxon>
        <taxon>Echinostomatoidea</taxon>
        <taxon>Fasciolidae</taxon>
        <taxon>Fasciolopsis</taxon>
    </lineage>
</organism>
<evidence type="ECO:0000256" key="1">
    <source>
        <dbReference type="PROSITE-ProRule" id="PRU00042"/>
    </source>
</evidence>
<dbReference type="InterPro" id="IPR013087">
    <property type="entry name" value="Znf_C2H2_type"/>
</dbReference>
<keyword evidence="1" id="KW-0863">Zinc-finger</keyword>
<reference evidence="4" key="1">
    <citation type="submission" date="2019-05" db="EMBL/GenBank/DDBJ databases">
        <title>Annotation for the trematode Fasciolopsis buski.</title>
        <authorList>
            <person name="Choi Y.-J."/>
        </authorList>
    </citation>
    <scope>NUCLEOTIDE SEQUENCE</scope>
    <source>
        <strain evidence="4">HT</strain>
        <tissue evidence="4">Whole worm</tissue>
    </source>
</reference>
<keyword evidence="2" id="KW-0732">Signal</keyword>
<proteinExistence type="predicted"/>
<evidence type="ECO:0000256" key="2">
    <source>
        <dbReference type="SAM" id="SignalP"/>
    </source>
</evidence>